<proteinExistence type="predicted"/>
<comment type="caution">
    <text evidence="1">The sequence shown here is derived from an EMBL/GenBank/DDBJ whole genome shotgun (WGS) entry which is preliminary data.</text>
</comment>
<organism evidence="1 2">
    <name type="scientific">Holotrichia oblita</name>
    <name type="common">Chafer beetle</name>
    <dbReference type="NCBI Taxonomy" id="644536"/>
    <lineage>
        <taxon>Eukaryota</taxon>
        <taxon>Metazoa</taxon>
        <taxon>Ecdysozoa</taxon>
        <taxon>Arthropoda</taxon>
        <taxon>Hexapoda</taxon>
        <taxon>Insecta</taxon>
        <taxon>Pterygota</taxon>
        <taxon>Neoptera</taxon>
        <taxon>Endopterygota</taxon>
        <taxon>Coleoptera</taxon>
        <taxon>Polyphaga</taxon>
        <taxon>Scarabaeiformia</taxon>
        <taxon>Scarabaeidae</taxon>
        <taxon>Melolonthinae</taxon>
        <taxon>Holotrichia</taxon>
    </lineage>
</organism>
<evidence type="ECO:0000313" key="2">
    <source>
        <dbReference type="Proteomes" id="UP001056778"/>
    </source>
</evidence>
<protein>
    <submittedName>
        <fullName evidence="1">Protein snakeskin</fullName>
    </submittedName>
</protein>
<evidence type="ECO:0000313" key="1">
    <source>
        <dbReference type="EMBL" id="KAI4457087.1"/>
    </source>
</evidence>
<gene>
    <name evidence="1" type="ORF">MML48_8g00006323</name>
</gene>
<dbReference type="Proteomes" id="UP001056778">
    <property type="component" value="Chromosome 8"/>
</dbReference>
<name>A0ACB9SQ42_HOLOL</name>
<accession>A0ACB9SQ42</accession>
<sequence>MTHIATVGSIVIKLLKMIINIIVLVLYRTGYGGFFLGVGGTWNLNEIKDPSTEMVASGVFVGFIIYTGVSLVSYCFATGDHKNTFVDILMNIVGIFMWLAIGAVALHYWHGYLSEQRFIYVSAERQVNFLYIISAYCILKLFFFQTGLAMGSLCVINGALYLLDSVLASAHYFKKQMMTEEE</sequence>
<reference evidence="1" key="1">
    <citation type="submission" date="2022-04" db="EMBL/GenBank/DDBJ databases">
        <title>Chromosome-scale genome assembly of Holotrichia oblita Faldermann.</title>
        <authorList>
            <person name="Rongchong L."/>
        </authorList>
    </citation>
    <scope>NUCLEOTIDE SEQUENCE</scope>
    <source>
        <strain evidence="1">81SQS9</strain>
    </source>
</reference>
<dbReference type="EMBL" id="CM043022">
    <property type="protein sequence ID" value="KAI4457087.1"/>
    <property type="molecule type" value="Genomic_DNA"/>
</dbReference>
<keyword evidence="2" id="KW-1185">Reference proteome</keyword>